<feature type="domain" description="VanZ-like" evidence="2">
    <location>
        <begin position="52"/>
        <end position="167"/>
    </location>
</feature>
<sequence length="178" mass="20521">MDLYQIMISHNRAWTIREMICFSVIFVIAAYISLRLVRKQKIVVSQAAAGLLLLLFLGIVFGSTVFTREPGLHHKYELELFWSWKAVYHGNRELLTENLLNMVLLLPAGLLLPVIVRRRLAWWKGLLAGMLVSFVIEICQLVFCRGLFEWDDIIHNGIGCMMGCVISGWLMKRRFHSA</sequence>
<dbReference type="RefSeq" id="WP_109625683.1">
    <property type="nucleotide sequence ID" value="NZ_JANKBI010000002.1"/>
</dbReference>
<dbReference type="AlphaFoldDB" id="A0AB73T6I4"/>
<feature type="transmembrane region" description="Helical" evidence="1">
    <location>
        <begin position="128"/>
        <end position="148"/>
    </location>
</feature>
<dbReference type="PANTHER" id="PTHR28008">
    <property type="entry name" value="DOMAIN PROTEIN, PUTATIVE (AFU_ORTHOLOGUE AFUA_3G10980)-RELATED"/>
    <property type="match status" value="1"/>
</dbReference>
<name>A0AB73T6I4_9FIRM</name>
<keyword evidence="1" id="KW-1133">Transmembrane helix</keyword>
<dbReference type="PANTHER" id="PTHR28008:SF1">
    <property type="entry name" value="DOMAIN PROTEIN, PUTATIVE (AFU_ORTHOLOGUE AFUA_3G10980)-RELATED"/>
    <property type="match status" value="1"/>
</dbReference>
<feature type="transmembrane region" description="Helical" evidence="1">
    <location>
        <begin position="46"/>
        <end position="66"/>
    </location>
</feature>
<gene>
    <name evidence="3" type="ORF">C7383_10352</name>
</gene>
<protein>
    <submittedName>
        <fullName evidence="3">VanZ like protein</fullName>
    </submittedName>
</protein>
<dbReference type="Proteomes" id="UP000245412">
    <property type="component" value="Unassembled WGS sequence"/>
</dbReference>
<feature type="transmembrane region" description="Helical" evidence="1">
    <location>
        <begin position="99"/>
        <end position="116"/>
    </location>
</feature>
<feature type="transmembrane region" description="Helical" evidence="1">
    <location>
        <begin position="154"/>
        <end position="171"/>
    </location>
</feature>
<proteinExistence type="predicted"/>
<evidence type="ECO:0000313" key="4">
    <source>
        <dbReference type="Proteomes" id="UP000245412"/>
    </source>
</evidence>
<dbReference type="Pfam" id="PF04892">
    <property type="entry name" value="VanZ"/>
    <property type="match status" value="1"/>
</dbReference>
<keyword evidence="1" id="KW-0812">Transmembrane</keyword>
<organism evidence="3 4">
    <name type="scientific">Murimonas intestini</name>
    <dbReference type="NCBI Taxonomy" id="1337051"/>
    <lineage>
        <taxon>Bacteria</taxon>
        <taxon>Bacillati</taxon>
        <taxon>Bacillota</taxon>
        <taxon>Clostridia</taxon>
        <taxon>Lachnospirales</taxon>
        <taxon>Lachnospiraceae</taxon>
        <taxon>Murimonas</taxon>
    </lineage>
</organism>
<evidence type="ECO:0000259" key="2">
    <source>
        <dbReference type="Pfam" id="PF04892"/>
    </source>
</evidence>
<keyword evidence="1" id="KW-0472">Membrane</keyword>
<dbReference type="InterPro" id="IPR006976">
    <property type="entry name" value="VanZ-like"/>
</dbReference>
<evidence type="ECO:0000313" key="3">
    <source>
        <dbReference type="EMBL" id="PWJ77211.1"/>
    </source>
</evidence>
<evidence type="ECO:0000256" key="1">
    <source>
        <dbReference type="SAM" id="Phobius"/>
    </source>
</evidence>
<keyword evidence="4" id="KW-1185">Reference proteome</keyword>
<reference evidence="3 4" key="1">
    <citation type="submission" date="2018-05" db="EMBL/GenBank/DDBJ databases">
        <authorList>
            <person name="Goeker M."/>
            <person name="Huntemann M."/>
            <person name="Clum A."/>
            <person name="Pillay M."/>
            <person name="Palaniappan K."/>
            <person name="Varghese N."/>
            <person name="Mikhailova N."/>
            <person name="Stamatis D."/>
            <person name="Reddy T."/>
            <person name="Daum C."/>
            <person name="Shapiro N."/>
            <person name="Ivanova N."/>
            <person name="Kyrpides N."/>
            <person name="Woyke T."/>
        </authorList>
    </citation>
    <scope>NUCLEOTIDE SEQUENCE [LARGE SCALE GENOMIC DNA]</scope>
    <source>
        <strain evidence="3 4">DSM 26524</strain>
    </source>
</reference>
<dbReference type="EMBL" id="QGGY01000003">
    <property type="protein sequence ID" value="PWJ77211.1"/>
    <property type="molecule type" value="Genomic_DNA"/>
</dbReference>
<comment type="caution">
    <text evidence="3">The sequence shown here is derived from an EMBL/GenBank/DDBJ whole genome shotgun (WGS) entry which is preliminary data.</text>
</comment>
<accession>A0AB73T6I4</accession>
<feature type="transmembrane region" description="Helical" evidence="1">
    <location>
        <begin position="14"/>
        <end position="34"/>
    </location>
</feature>